<comment type="caution">
    <text evidence="10">The sequence shown here is derived from an EMBL/GenBank/DDBJ whole genome shotgun (WGS) entry which is preliminary data.</text>
</comment>
<dbReference type="Pfam" id="PF00231">
    <property type="entry name" value="ATP-synt"/>
    <property type="match status" value="1"/>
</dbReference>
<evidence type="ECO:0000256" key="6">
    <source>
        <dbReference type="ARBA" id="ARBA00023065"/>
    </source>
</evidence>
<evidence type="ECO:0000256" key="8">
    <source>
        <dbReference type="ARBA" id="ARBA00023196"/>
    </source>
</evidence>
<dbReference type="EMBL" id="PFOB01000030">
    <property type="protein sequence ID" value="PIZ63165.1"/>
    <property type="molecule type" value="Genomic_DNA"/>
</dbReference>
<evidence type="ECO:0000256" key="7">
    <source>
        <dbReference type="ARBA" id="ARBA00023136"/>
    </source>
</evidence>
<protein>
    <recommendedName>
        <fullName evidence="12">ATP synthase gamma chain</fullName>
    </recommendedName>
</protein>
<organism evidence="10 11">
    <name type="scientific">Candidatus Roizmanbacteria bacterium CG_4_10_14_0_2_um_filter_39_13</name>
    <dbReference type="NCBI Taxonomy" id="1974825"/>
    <lineage>
        <taxon>Bacteria</taxon>
        <taxon>Candidatus Roizmaniibacteriota</taxon>
    </lineage>
</organism>
<reference evidence="11" key="1">
    <citation type="submission" date="2017-09" db="EMBL/GenBank/DDBJ databases">
        <title>Depth-based differentiation of microbial function through sediment-hosted aquifers and enrichment of novel symbionts in the deep terrestrial subsurface.</title>
        <authorList>
            <person name="Probst A.J."/>
            <person name="Ladd B."/>
            <person name="Jarett J.K."/>
            <person name="Geller-Mcgrath D.E."/>
            <person name="Sieber C.M.K."/>
            <person name="Emerson J.B."/>
            <person name="Anantharaman K."/>
            <person name="Thomas B.C."/>
            <person name="Malmstrom R."/>
            <person name="Stieglmeier M."/>
            <person name="Klingl A."/>
            <person name="Woyke T."/>
            <person name="Ryan C.M."/>
            <person name="Banfield J.F."/>
        </authorList>
    </citation>
    <scope>NUCLEOTIDE SEQUENCE [LARGE SCALE GENOMIC DNA]</scope>
</reference>
<evidence type="ECO:0008006" key="12">
    <source>
        <dbReference type="Google" id="ProtNLM"/>
    </source>
</evidence>
<evidence type="ECO:0000256" key="1">
    <source>
        <dbReference type="ARBA" id="ARBA00003456"/>
    </source>
</evidence>
<dbReference type="AlphaFoldDB" id="A0A2M7TZH9"/>
<keyword evidence="5" id="KW-0375">Hydrogen ion transport</keyword>
<accession>A0A2M7TZH9</accession>
<evidence type="ECO:0000313" key="11">
    <source>
        <dbReference type="Proteomes" id="UP000228503"/>
    </source>
</evidence>
<evidence type="ECO:0000256" key="4">
    <source>
        <dbReference type="ARBA" id="ARBA00022448"/>
    </source>
</evidence>
<evidence type="ECO:0000256" key="5">
    <source>
        <dbReference type="ARBA" id="ARBA00022781"/>
    </source>
</evidence>
<dbReference type="SUPFAM" id="SSF52943">
    <property type="entry name" value="ATP synthase (F1-ATPase), gamma subunit"/>
    <property type="match status" value="1"/>
</dbReference>
<sequence length="286" mass="33352">MQTKDIVEDQKFMVVLQTIATAYQDISVMKMKETRSFIDHARLFVSMLRDIFESLKYSHPLLSRLEGKTSAKKPLAKVLITANTKFHGDILRRIFETFLKDNKEEGDVFLIGKIGKDLLREYGQKDEVKLFDVSDINMKMSDLKPLIYYLLQYKKIYVYYAKFKSIVTQNPEVSELTNINKLLEEELEAEKEGQNLKEAPPTYLFEPSGEKIVSFLNNNVIVSLMRQAVLETQLARFASRLKAMDALLVKIDENMKSLHKQERKIKHDITNKKQLERISGMVFWQQ</sequence>
<dbReference type="InterPro" id="IPR000131">
    <property type="entry name" value="ATP_synth_F1_gsu"/>
</dbReference>
<dbReference type="InterPro" id="IPR035968">
    <property type="entry name" value="ATP_synth_F1_ATPase_gsu"/>
</dbReference>
<evidence type="ECO:0000256" key="9">
    <source>
        <dbReference type="ARBA" id="ARBA00023310"/>
    </source>
</evidence>
<dbReference type="GO" id="GO:0045259">
    <property type="term" value="C:proton-transporting ATP synthase complex"/>
    <property type="evidence" value="ECO:0007669"/>
    <property type="project" value="UniProtKB-KW"/>
</dbReference>
<evidence type="ECO:0000256" key="2">
    <source>
        <dbReference type="ARBA" id="ARBA00004170"/>
    </source>
</evidence>
<dbReference type="Proteomes" id="UP000228503">
    <property type="component" value="Unassembled WGS sequence"/>
</dbReference>
<comment type="function">
    <text evidence="1">Produces ATP from ADP in the presence of a proton gradient across the membrane. The gamma chain is believed to be important in regulating ATPase activity and the flow of protons through the CF(0) complex.</text>
</comment>
<dbReference type="GO" id="GO:0046933">
    <property type="term" value="F:proton-transporting ATP synthase activity, rotational mechanism"/>
    <property type="evidence" value="ECO:0007669"/>
    <property type="project" value="InterPro"/>
</dbReference>
<keyword evidence="4" id="KW-0813">Transport</keyword>
<gene>
    <name evidence="10" type="ORF">COY16_02635</name>
</gene>
<keyword evidence="6" id="KW-0406">Ion transport</keyword>
<keyword evidence="9" id="KW-0066">ATP synthesis</keyword>
<name>A0A2M7TZH9_9BACT</name>
<comment type="similarity">
    <text evidence="3">Belongs to the ATPase gamma chain family.</text>
</comment>
<comment type="subcellular location">
    <subcellularLocation>
        <location evidence="2">Membrane</location>
        <topology evidence="2">Peripheral membrane protein</topology>
    </subcellularLocation>
</comment>
<keyword evidence="7" id="KW-0472">Membrane</keyword>
<evidence type="ECO:0000313" key="10">
    <source>
        <dbReference type="EMBL" id="PIZ63165.1"/>
    </source>
</evidence>
<dbReference type="Gene3D" id="3.40.1380.10">
    <property type="match status" value="1"/>
</dbReference>
<keyword evidence="8" id="KW-0139">CF(1)</keyword>
<proteinExistence type="inferred from homology"/>
<evidence type="ECO:0000256" key="3">
    <source>
        <dbReference type="ARBA" id="ARBA00007681"/>
    </source>
</evidence>